<evidence type="ECO:0008006" key="4">
    <source>
        <dbReference type="Google" id="ProtNLM"/>
    </source>
</evidence>
<accession>A0A0M0BZ70</accession>
<proteinExistence type="predicted"/>
<protein>
    <recommendedName>
        <fullName evidence="4">Phosphoserine phosphatase</fullName>
    </recommendedName>
</protein>
<evidence type="ECO:0000313" key="2">
    <source>
        <dbReference type="EMBL" id="KON33670.1"/>
    </source>
</evidence>
<dbReference type="Pfam" id="PF23435">
    <property type="entry name" value="DUF7121"/>
    <property type="match status" value="1"/>
</dbReference>
<reference evidence="2 3" key="1">
    <citation type="submission" date="2015-06" db="EMBL/GenBank/DDBJ databases">
        <title>New insights into the roles of widespread benthic archaea in carbon and nitrogen cycling.</title>
        <authorList>
            <person name="Lazar C.S."/>
            <person name="Baker B.J."/>
            <person name="Seitz K.W."/>
            <person name="Hyde A.S."/>
            <person name="Dick G.J."/>
            <person name="Hinrichs K.-U."/>
            <person name="Teske A.P."/>
        </authorList>
    </citation>
    <scope>NUCLEOTIDE SEQUENCE [LARGE SCALE GENOMIC DNA]</scope>
    <source>
        <strain evidence="2">SG8-32-1</strain>
    </source>
</reference>
<sequence>MISIPNSPKNKIEELNQELAPIKEERNRLNLEAKKWVEKRNNLNEKVKNLREEATHIKEKRDNINSQVQELKNIREQVTSKSKEKREKISELQEKITTLNEKQFNNIGNLRRVEKEIEKLDWTIQTNSLPIREEQEIINQIRELETQLVAQKKIKKVKDQLYELRSAQRGFGSEAKTIHEKLSELAEQSQKYHLQMVGIIEKARNLQTESNEAHQKYIEARAQAQQKHDKCVELIQQIKSIEEKLKESIDKKQAERQDELQKGLEERALTKLKSGEKLLWEEFQFLAGKGLL</sequence>
<dbReference type="AlphaFoldDB" id="A0A0M0BZ70"/>
<name>A0A0M0BZ70_9ARCH</name>
<keyword evidence="1" id="KW-0175">Coiled coil</keyword>
<dbReference type="InterPro" id="IPR055545">
    <property type="entry name" value="DUF7121"/>
</dbReference>
<dbReference type="EMBL" id="LFWU01000024">
    <property type="protein sequence ID" value="KON33670.1"/>
    <property type="molecule type" value="Genomic_DNA"/>
</dbReference>
<comment type="caution">
    <text evidence="2">The sequence shown here is derived from an EMBL/GenBank/DDBJ whole genome shotgun (WGS) entry which is preliminary data.</text>
</comment>
<feature type="coiled-coil region" evidence="1">
    <location>
        <begin position="12"/>
        <end position="102"/>
    </location>
</feature>
<dbReference type="Proteomes" id="UP000037237">
    <property type="component" value="Unassembled WGS sequence"/>
</dbReference>
<evidence type="ECO:0000256" key="1">
    <source>
        <dbReference type="SAM" id="Coils"/>
    </source>
</evidence>
<evidence type="ECO:0000313" key="3">
    <source>
        <dbReference type="Proteomes" id="UP000037237"/>
    </source>
</evidence>
<gene>
    <name evidence="2" type="ORF">AC477_01300</name>
</gene>
<feature type="coiled-coil region" evidence="1">
    <location>
        <begin position="203"/>
        <end position="262"/>
    </location>
</feature>
<organism evidence="2 3">
    <name type="scientific">miscellaneous Crenarchaeota group-1 archaeon SG8-32-1</name>
    <dbReference type="NCBI Taxonomy" id="1685124"/>
    <lineage>
        <taxon>Archaea</taxon>
        <taxon>Candidatus Bathyarchaeota</taxon>
        <taxon>MCG-1</taxon>
    </lineage>
</organism>